<dbReference type="InterPro" id="IPR014001">
    <property type="entry name" value="Helicase_ATP-bd"/>
</dbReference>
<dbReference type="GO" id="GO:0005524">
    <property type="term" value="F:ATP binding"/>
    <property type="evidence" value="ECO:0007669"/>
    <property type="project" value="UniProtKB-KW"/>
</dbReference>
<feature type="region of interest" description="Disordered" evidence="12">
    <location>
        <begin position="45"/>
        <end position="263"/>
    </location>
</feature>
<dbReference type="GO" id="GO:0003724">
    <property type="term" value="F:RNA helicase activity"/>
    <property type="evidence" value="ECO:0007669"/>
    <property type="project" value="UniProtKB-EC"/>
</dbReference>
<dbReference type="SMART" id="SM00490">
    <property type="entry name" value="HELICc"/>
    <property type="match status" value="1"/>
</dbReference>
<evidence type="ECO:0000313" key="16">
    <source>
        <dbReference type="Proteomes" id="UP001515480"/>
    </source>
</evidence>
<feature type="compositionally biased region" description="Basic and acidic residues" evidence="12">
    <location>
        <begin position="394"/>
        <end position="405"/>
    </location>
</feature>
<keyword evidence="7" id="KW-0067">ATP-binding</keyword>
<evidence type="ECO:0000256" key="7">
    <source>
        <dbReference type="ARBA" id="ARBA00022840"/>
    </source>
</evidence>
<evidence type="ECO:0000256" key="5">
    <source>
        <dbReference type="ARBA" id="ARBA00022801"/>
    </source>
</evidence>
<comment type="subcellular location">
    <subcellularLocation>
        <location evidence="1">Nucleus</location>
    </subcellularLocation>
</comment>
<evidence type="ECO:0000256" key="1">
    <source>
        <dbReference type="ARBA" id="ARBA00004123"/>
    </source>
</evidence>
<dbReference type="Proteomes" id="UP001515480">
    <property type="component" value="Unassembled WGS sequence"/>
</dbReference>
<evidence type="ECO:0000256" key="6">
    <source>
        <dbReference type="ARBA" id="ARBA00022806"/>
    </source>
</evidence>
<dbReference type="FunFam" id="1.20.120.1080:FF:000018">
    <property type="entry name" value="Pre-mRNA-splicing factor ATP-dependent RNA helicase prp16"/>
    <property type="match status" value="1"/>
</dbReference>
<dbReference type="InterPro" id="IPR027417">
    <property type="entry name" value="P-loop_NTPase"/>
</dbReference>
<protein>
    <recommendedName>
        <fullName evidence="2">RNA helicase</fullName>
        <ecNumber evidence="2">3.6.4.13</ecNumber>
    </recommendedName>
</protein>
<keyword evidence="8" id="KW-0508">mRNA splicing</keyword>
<dbReference type="SMART" id="SM00487">
    <property type="entry name" value="DEXDc"/>
    <property type="match status" value="1"/>
</dbReference>
<dbReference type="SUPFAM" id="SSF52540">
    <property type="entry name" value="P-loop containing nucleoside triphosphate hydrolases"/>
    <property type="match status" value="1"/>
</dbReference>
<dbReference type="PROSITE" id="PS51194">
    <property type="entry name" value="HELICASE_CTER"/>
    <property type="match status" value="1"/>
</dbReference>
<proteinExistence type="inferred from homology"/>
<feature type="region of interest" description="Disordered" evidence="12">
    <location>
        <begin position="1"/>
        <end position="22"/>
    </location>
</feature>
<evidence type="ECO:0000256" key="2">
    <source>
        <dbReference type="ARBA" id="ARBA00012552"/>
    </source>
</evidence>
<dbReference type="CDD" id="cd18791">
    <property type="entry name" value="SF2_C_RHA"/>
    <property type="match status" value="1"/>
</dbReference>
<dbReference type="InterPro" id="IPR007502">
    <property type="entry name" value="Helicase-assoc_dom"/>
</dbReference>
<keyword evidence="6" id="KW-0347">Helicase</keyword>
<dbReference type="InterPro" id="IPR011545">
    <property type="entry name" value="DEAD/DEAH_box_helicase_dom"/>
</dbReference>
<feature type="domain" description="Helicase ATP-binding" evidence="13">
    <location>
        <begin position="474"/>
        <end position="637"/>
    </location>
</feature>
<dbReference type="Pfam" id="PF21010">
    <property type="entry name" value="HA2_C"/>
    <property type="match status" value="1"/>
</dbReference>
<feature type="compositionally biased region" description="Acidic residues" evidence="12">
    <location>
        <begin position="223"/>
        <end position="233"/>
    </location>
</feature>
<dbReference type="Pfam" id="PF07717">
    <property type="entry name" value="OB_NTP_bind"/>
    <property type="match status" value="1"/>
</dbReference>
<evidence type="ECO:0000259" key="13">
    <source>
        <dbReference type="PROSITE" id="PS51192"/>
    </source>
</evidence>
<feature type="compositionally biased region" description="Basic residues" evidence="12">
    <location>
        <begin position="1160"/>
        <end position="1170"/>
    </location>
</feature>
<dbReference type="FunFam" id="3.40.50.300:FF:000615">
    <property type="entry name" value="pre-mRNA-splicing factor ATP-dependent RNA helicase DEAH7"/>
    <property type="match status" value="1"/>
</dbReference>
<evidence type="ECO:0000256" key="12">
    <source>
        <dbReference type="SAM" id="MobiDB-lite"/>
    </source>
</evidence>
<comment type="caution">
    <text evidence="15">The sequence shown here is derived from an EMBL/GenBank/DDBJ whole genome shotgun (WGS) entry which is preliminary data.</text>
</comment>
<comment type="catalytic activity">
    <reaction evidence="11">
        <text>ATP + H2O = ADP + phosphate + H(+)</text>
        <dbReference type="Rhea" id="RHEA:13065"/>
        <dbReference type="ChEBI" id="CHEBI:15377"/>
        <dbReference type="ChEBI" id="CHEBI:15378"/>
        <dbReference type="ChEBI" id="CHEBI:30616"/>
        <dbReference type="ChEBI" id="CHEBI:43474"/>
        <dbReference type="ChEBI" id="CHEBI:456216"/>
        <dbReference type="EC" id="3.6.4.13"/>
    </reaction>
</comment>
<dbReference type="InterPro" id="IPR011709">
    <property type="entry name" value="DEAD-box_helicase_OB_fold"/>
</dbReference>
<keyword evidence="3" id="KW-0507">mRNA processing</keyword>
<sequence length="1170" mass="130303">MSEQLPERGGLMIRKDRPAHEYRAADTARASLLGLDKLAEAKAKEREKLAAMAPPPPKRPLSHLMEAEEEGDGGGARAEGSARRYRRRGEDTPSHGGGVNHAAAERIKERVKERLRGEGQVFTTASSSSGRRNEPQSPAPSVGSEGAWEAPSPRHPSTYDGRALDSEPRALVSGTPLGSAWGDTGGPSHISATPLPSPSPHFAEYDGPTKPVGGERGAREAEAAADEPQDEEADRSLDRSWYEQEEGGHAVDESHNPFVGDETLFKKREEAMRKRVNHRREARLRDADRWEEDRLRASGMVRMVEGVEDDDEQELRTQVMVSDLKPPFLDGKTVFSKQSQPILPIKDPTSDMAVISKKGSQLMRDQREKREREKAVKDQFNMAGTVIGNILGVKNEEPKEEGRDDTQEDAFTQDAIRKPAEPGEGDEGADFKAEGRYADHMKKPNEAASEFSRTKTIDEQRRFLPIYGCRQALLNVVRDNSVVVLVGETGSGKTTQIAQYLHEDGYTTFGVVGCTQPRRVAAMSVAKRVSEEVGVELGQEVGYSIRFEDVTSENTVIKFMTDGVLLRESLTEGDLDRYSAVIMDEAHERSLNTDVLFGILKKVVSRRMDMKLIVTSATMDATKFSEFFGNVPVFRIPGRTFPVDIIYAKQPCEDYVEAAVKQALQIHLSQPPGDILIFMTGQEDILCTCQVITERLLELGDKVPAILVLPVYSLLPSELQAKIFDKAEGGARKVIVATNIAETSLTVDGIFYVIDCGYCKFKVYNPRMGMDSLTIFPVSQAAANQRSGRAGRTGPGRCYRMYTDFAYKHELLVQSVPEIQRTNLGNVVLLLKSLGIDNLLTFDFMDPPPQDNLLNSMYQLWFLGALDNTGSLTPMGRKMVEFPLDPTLAKMLIFSEGLGCVDDVATVVSALSMPTIFYRPREREEESDACREKFFAPESDHLTLLNVYLQWKKNNYRSDWCTRHFIHAKSMKKVKEVRVQILDICKQLKMTVSTCGSDWDQVRKAICSAYFQNAGKMKSVGEYVNMRSGMPCHLHPSSALYGMGVQPEYIVYHELVMTSKEYMQCVTSVDPEWLAELGPMFFSVKQPGETRAEKRQKEREKKAMMEKDMADYRARQEAKEAAQSSSRAETPQHRIAIPGAITSSRMPTPAGATPGAGGIVRKKTPRRFGM</sequence>
<dbReference type="Pfam" id="PF04408">
    <property type="entry name" value="WHD_HA2"/>
    <property type="match status" value="1"/>
</dbReference>
<keyword evidence="9" id="KW-0539">Nucleus</keyword>
<feature type="region of interest" description="Disordered" evidence="12">
    <location>
        <begin position="392"/>
        <end position="431"/>
    </location>
</feature>
<organism evidence="15 16">
    <name type="scientific">Prymnesium parvum</name>
    <name type="common">Toxic golden alga</name>
    <dbReference type="NCBI Taxonomy" id="97485"/>
    <lineage>
        <taxon>Eukaryota</taxon>
        <taxon>Haptista</taxon>
        <taxon>Haptophyta</taxon>
        <taxon>Prymnesiophyceae</taxon>
        <taxon>Prymnesiales</taxon>
        <taxon>Prymnesiaceae</taxon>
        <taxon>Prymnesium</taxon>
    </lineage>
</organism>
<gene>
    <name evidence="15" type="ORF">AB1Y20_006806</name>
</gene>
<dbReference type="Pfam" id="PF00270">
    <property type="entry name" value="DEAD"/>
    <property type="match status" value="1"/>
</dbReference>
<dbReference type="GO" id="GO:0016787">
    <property type="term" value="F:hydrolase activity"/>
    <property type="evidence" value="ECO:0007669"/>
    <property type="project" value="UniProtKB-KW"/>
</dbReference>
<dbReference type="GO" id="GO:0005634">
    <property type="term" value="C:nucleus"/>
    <property type="evidence" value="ECO:0007669"/>
    <property type="project" value="UniProtKB-SubCell"/>
</dbReference>
<keyword evidence="4" id="KW-0547">Nucleotide-binding</keyword>
<reference evidence="15 16" key="1">
    <citation type="journal article" date="2024" name="Science">
        <title>Giant polyketide synthase enzymes in the biosynthesis of giant marine polyether toxins.</title>
        <authorList>
            <person name="Fallon T.R."/>
            <person name="Shende V.V."/>
            <person name="Wierzbicki I.H."/>
            <person name="Pendleton A.L."/>
            <person name="Watervoot N.F."/>
            <person name="Auber R.P."/>
            <person name="Gonzalez D.J."/>
            <person name="Wisecaver J.H."/>
            <person name="Moore B.S."/>
        </authorList>
    </citation>
    <scope>NUCLEOTIDE SEQUENCE [LARGE SCALE GENOMIC DNA]</scope>
    <source>
        <strain evidence="15 16">12B1</strain>
    </source>
</reference>
<name>A0AB34J2V6_PRYPA</name>
<dbReference type="InterPro" id="IPR048333">
    <property type="entry name" value="HA2_WH"/>
</dbReference>
<dbReference type="Pfam" id="PF00271">
    <property type="entry name" value="Helicase_C"/>
    <property type="match status" value="1"/>
</dbReference>
<feature type="compositionally biased region" description="Basic and acidic residues" evidence="12">
    <location>
        <begin position="234"/>
        <end position="255"/>
    </location>
</feature>
<dbReference type="Gene3D" id="3.40.50.300">
    <property type="entry name" value="P-loop containing nucleotide triphosphate hydrolases"/>
    <property type="match status" value="2"/>
</dbReference>
<comment type="similarity">
    <text evidence="10">Belongs to the DEAD box helicase family. DEAH subfamily. PRP16 sub-subfamily.</text>
</comment>
<dbReference type="InterPro" id="IPR002464">
    <property type="entry name" value="DNA/RNA_helicase_DEAH_CS"/>
</dbReference>
<keyword evidence="5" id="KW-0378">Hydrolase</keyword>
<feature type="compositionally biased region" description="Polar residues" evidence="12">
    <location>
        <begin position="121"/>
        <end position="130"/>
    </location>
</feature>
<dbReference type="EMBL" id="JBGBPQ010000015">
    <property type="protein sequence ID" value="KAL1510502.1"/>
    <property type="molecule type" value="Genomic_DNA"/>
</dbReference>
<accession>A0AB34J2V6</accession>
<evidence type="ECO:0000313" key="15">
    <source>
        <dbReference type="EMBL" id="KAL1510502.1"/>
    </source>
</evidence>
<dbReference type="GO" id="GO:0000398">
    <property type="term" value="P:mRNA splicing, via spliceosome"/>
    <property type="evidence" value="ECO:0007669"/>
    <property type="project" value="UniProtKB-ARBA"/>
</dbReference>
<dbReference type="GO" id="GO:0003723">
    <property type="term" value="F:RNA binding"/>
    <property type="evidence" value="ECO:0007669"/>
    <property type="project" value="TreeGrafter"/>
</dbReference>
<dbReference type="PROSITE" id="PS00690">
    <property type="entry name" value="DEAH_ATP_HELICASE"/>
    <property type="match status" value="1"/>
</dbReference>
<dbReference type="PROSITE" id="PS51192">
    <property type="entry name" value="HELICASE_ATP_BIND_1"/>
    <property type="match status" value="1"/>
</dbReference>
<feature type="compositionally biased region" description="Basic and acidic residues" evidence="12">
    <location>
        <begin position="103"/>
        <end position="117"/>
    </location>
</feature>
<dbReference type="SMART" id="SM00847">
    <property type="entry name" value="HA2"/>
    <property type="match status" value="1"/>
</dbReference>
<feature type="region of interest" description="Disordered" evidence="12">
    <location>
        <begin position="1113"/>
        <end position="1170"/>
    </location>
</feature>
<dbReference type="FunFam" id="3.40.50.300:FF:000007">
    <property type="entry name" value="Pre-mRNA-splicing factor ATP-dependent RNA helicase"/>
    <property type="match status" value="1"/>
</dbReference>
<dbReference type="Gene3D" id="1.20.120.1080">
    <property type="match status" value="1"/>
</dbReference>
<dbReference type="PANTHER" id="PTHR18934:SF91">
    <property type="entry name" value="PRE-MRNA-SPLICING FACTOR ATP-DEPENDENT RNA HELICASE PRP16"/>
    <property type="match status" value="1"/>
</dbReference>
<feature type="compositionally biased region" description="Basic and acidic residues" evidence="12">
    <location>
        <begin position="1088"/>
        <end position="1106"/>
    </location>
</feature>
<evidence type="ECO:0000259" key="14">
    <source>
        <dbReference type="PROSITE" id="PS51194"/>
    </source>
</evidence>
<evidence type="ECO:0000256" key="10">
    <source>
        <dbReference type="ARBA" id="ARBA00038040"/>
    </source>
</evidence>
<feature type="region of interest" description="Disordered" evidence="12">
    <location>
        <begin position="1087"/>
        <end position="1106"/>
    </location>
</feature>
<evidence type="ECO:0000256" key="8">
    <source>
        <dbReference type="ARBA" id="ARBA00023187"/>
    </source>
</evidence>
<keyword evidence="16" id="KW-1185">Reference proteome</keyword>
<feature type="domain" description="Helicase C-terminal" evidence="14">
    <location>
        <begin position="659"/>
        <end position="835"/>
    </location>
</feature>
<evidence type="ECO:0000256" key="3">
    <source>
        <dbReference type="ARBA" id="ARBA00022664"/>
    </source>
</evidence>
<dbReference type="AlphaFoldDB" id="A0AB34J2V6"/>
<evidence type="ECO:0000256" key="4">
    <source>
        <dbReference type="ARBA" id="ARBA00022741"/>
    </source>
</evidence>
<dbReference type="PANTHER" id="PTHR18934">
    <property type="entry name" value="ATP-DEPENDENT RNA HELICASE"/>
    <property type="match status" value="1"/>
</dbReference>
<evidence type="ECO:0000256" key="11">
    <source>
        <dbReference type="ARBA" id="ARBA00047984"/>
    </source>
</evidence>
<feature type="compositionally biased region" description="Basic and acidic residues" evidence="12">
    <location>
        <begin position="13"/>
        <end position="22"/>
    </location>
</feature>
<evidence type="ECO:0000256" key="9">
    <source>
        <dbReference type="ARBA" id="ARBA00023242"/>
    </source>
</evidence>
<dbReference type="EC" id="3.6.4.13" evidence="2"/>
<dbReference type="InterPro" id="IPR001650">
    <property type="entry name" value="Helicase_C-like"/>
</dbReference>